<reference evidence="2" key="1">
    <citation type="journal article" date="2013" name="Nature">
        <title>Draft genome of the wheat A-genome progenitor Triticum urartu.</title>
        <authorList>
            <person name="Ling H.Q."/>
            <person name="Zhao S."/>
            <person name="Liu D."/>
            <person name="Wang J."/>
            <person name="Sun H."/>
            <person name="Zhang C."/>
            <person name="Fan H."/>
            <person name="Li D."/>
            <person name="Dong L."/>
            <person name="Tao Y."/>
            <person name="Gao C."/>
            <person name="Wu H."/>
            <person name="Li Y."/>
            <person name="Cui Y."/>
            <person name="Guo X."/>
            <person name="Zheng S."/>
            <person name="Wang B."/>
            <person name="Yu K."/>
            <person name="Liang Q."/>
            <person name="Yang W."/>
            <person name="Lou X."/>
            <person name="Chen J."/>
            <person name="Feng M."/>
            <person name="Jian J."/>
            <person name="Zhang X."/>
            <person name="Luo G."/>
            <person name="Jiang Y."/>
            <person name="Liu J."/>
            <person name="Wang Z."/>
            <person name="Sha Y."/>
            <person name="Zhang B."/>
            <person name="Wu H."/>
            <person name="Tang D."/>
            <person name="Shen Q."/>
            <person name="Xue P."/>
            <person name="Zou S."/>
            <person name="Wang X."/>
            <person name="Liu X."/>
            <person name="Wang F."/>
            <person name="Yang Y."/>
            <person name="An X."/>
            <person name="Dong Z."/>
            <person name="Zhang K."/>
            <person name="Zhang X."/>
            <person name="Luo M.C."/>
            <person name="Dvorak J."/>
            <person name="Tong Y."/>
            <person name="Wang J."/>
            <person name="Yang H."/>
            <person name="Li Z."/>
            <person name="Wang D."/>
            <person name="Zhang A."/>
            <person name="Wang J."/>
        </authorList>
    </citation>
    <scope>NUCLEOTIDE SEQUENCE</scope>
    <source>
        <strain evidence="2">cv. G1812</strain>
    </source>
</reference>
<dbReference type="EnsemblPlants" id="TuG1812G0400001358.01.T01">
    <property type="protein sequence ID" value="TuG1812G0400001358.01.T01"/>
    <property type="gene ID" value="TuG1812G0400001358.01"/>
</dbReference>
<sequence length="57" mass="6711">MCSSTWRVLRNDLCALRKERLDRAWEGINMCRWKEGGFILGHVCKETIQDKQSGREV</sequence>
<dbReference type="Gramene" id="TuG1812G0400001358.01.T02">
    <property type="protein sequence ID" value="TuG1812G0400001358.01.T02"/>
    <property type="gene ID" value="TuG1812G0400001358.01"/>
</dbReference>
<dbReference type="AlphaFoldDB" id="A0A8R7U6K4"/>
<accession>A0A8R7U6K4</accession>
<reference evidence="1" key="3">
    <citation type="submission" date="2022-06" db="UniProtKB">
        <authorList>
            <consortium name="EnsemblPlants"/>
        </authorList>
    </citation>
    <scope>IDENTIFICATION</scope>
</reference>
<dbReference type="Gramene" id="TuG1812G0400001358.01.T01">
    <property type="protein sequence ID" value="TuG1812G0400001358.01.T01"/>
    <property type="gene ID" value="TuG1812G0400001358.01"/>
</dbReference>
<dbReference type="EnsemblPlants" id="TuG1812G0400001358.01.T02">
    <property type="protein sequence ID" value="TuG1812G0400001358.01.T02"/>
    <property type="gene ID" value="TuG1812G0400001358.01"/>
</dbReference>
<dbReference type="Proteomes" id="UP000015106">
    <property type="component" value="Chromosome 4"/>
</dbReference>
<keyword evidence="2" id="KW-1185">Reference proteome</keyword>
<proteinExistence type="predicted"/>
<reference evidence="1" key="2">
    <citation type="submission" date="2018-03" db="EMBL/GenBank/DDBJ databases">
        <title>The Triticum urartu genome reveals the dynamic nature of wheat genome evolution.</title>
        <authorList>
            <person name="Ling H."/>
            <person name="Ma B."/>
            <person name="Shi X."/>
            <person name="Liu H."/>
            <person name="Dong L."/>
            <person name="Sun H."/>
            <person name="Cao Y."/>
            <person name="Gao Q."/>
            <person name="Zheng S."/>
            <person name="Li Y."/>
            <person name="Yu Y."/>
            <person name="Du H."/>
            <person name="Qi M."/>
            <person name="Li Y."/>
            <person name="Yu H."/>
            <person name="Cui Y."/>
            <person name="Wang N."/>
            <person name="Chen C."/>
            <person name="Wu H."/>
            <person name="Zhao Y."/>
            <person name="Zhang J."/>
            <person name="Li Y."/>
            <person name="Zhou W."/>
            <person name="Zhang B."/>
            <person name="Hu W."/>
            <person name="Eijk M."/>
            <person name="Tang J."/>
            <person name="Witsenboer H."/>
            <person name="Zhao S."/>
            <person name="Li Z."/>
            <person name="Zhang A."/>
            <person name="Wang D."/>
            <person name="Liang C."/>
        </authorList>
    </citation>
    <scope>NUCLEOTIDE SEQUENCE [LARGE SCALE GENOMIC DNA]</scope>
    <source>
        <strain evidence="1">cv. G1812</strain>
    </source>
</reference>
<evidence type="ECO:0000313" key="1">
    <source>
        <dbReference type="EnsemblPlants" id="TuG1812G0400001358.01.T02"/>
    </source>
</evidence>
<name>A0A8R7U6K4_TRIUA</name>
<protein>
    <submittedName>
        <fullName evidence="1">Uncharacterized protein</fullName>
    </submittedName>
</protein>
<organism evidence="1 2">
    <name type="scientific">Triticum urartu</name>
    <name type="common">Red wild einkorn</name>
    <name type="synonym">Crithodium urartu</name>
    <dbReference type="NCBI Taxonomy" id="4572"/>
    <lineage>
        <taxon>Eukaryota</taxon>
        <taxon>Viridiplantae</taxon>
        <taxon>Streptophyta</taxon>
        <taxon>Embryophyta</taxon>
        <taxon>Tracheophyta</taxon>
        <taxon>Spermatophyta</taxon>
        <taxon>Magnoliopsida</taxon>
        <taxon>Liliopsida</taxon>
        <taxon>Poales</taxon>
        <taxon>Poaceae</taxon>
        <taxon>BOP clade</taxon>
        <taxon>Pooideae</taxon>
        <taxon>Triticodae</taxon>
        <taxon>Triticeae</taxon>
        <taxon>Triticinae</taxon>
        <taxon>Triticum</taxon>
    </lineage>
</organism>
<evidence type="ECO:0000313" key="2">
    <source>
        <dbReference type="Proteomes" id="UP000015106"/>
    </source>
</evidence>